<reference evidence="2" key="1">
    <citation type="journal article" date="2021" name="Nat. Commun.">
        <title>Genetic determinants of endophytism in the Arabidopsis root mycobiome.</title>
        <authorList>
            <person name="Mesny F."/>
            <person name="Miyauchi S."/>
            <person name="Thiergart T."/>
            <person name="Pickel B."/>
            <person name="Atanasova L."/>
            <person name="Karlsson M."/>
            <person name="Huettel B."/>
            <person name="Barry K.W."/>
            <person name="Haridas S."/>
            <person name="Chen C."/>
            <person name="Bauer D."/>
            <person name="Andreopoulos W."/>
            <person name="Pangilinan J."/>
            <person name="LaButti K."/>
            <person name="Riley R."/>
            <person name="Lipzen A."/>
            <person name="Clum A."/>
            <person name="Drula E."/>
            <person name="Henrissat B."/>
            <person name="Kohler A."/>
            <person name="Grigoriev I.V."/>
            <person name="Martin F.M."/>
            <person name="Hacquard S."/>
        </authorList>
    </citation>
    <scope>NUCLEOTIDE SEQUENCE</scope>
    <source>
        <strain evidence="2">MPI-SDFR-AT-0120</strain>
    </source>
</reference>
<sequence>MFARLSRHVARGVASANAPRLPRSFIVTRVAVQWRNNAYSTTADGKKPTDPKQPNNDARPKMDPDAMEALVTNWFGDQANWSHEKLKKLFVSDPLLPPHEQLNFGDIATGSLRHGRSQPTTHFMTEEEFGLLLTPVHRWSEDPSRIQDDTCQDILSPLFGGPIEGSGLKTSPMGKSPARLLPLRAKLWQGMAPMTRDRWLDKRMDDPANHRNLMELMNDILKIFYFYNQERVMNKICAAFEFMVDKYNEFAVPVNARREERGISEKLDMAALWAEYFDSRITTMSNRTHQWLVDRVDEVQSRAFAEYTTALEAAGTDQESIGHAGKRYYECVQDLNFMITKVDYTLGIPMGGFKGYTPFLRVSDVPLEVRKSMYMKLMATKSWTHMEKFLAAQDEESKTETPPPQNLPEFVESMKKGPQPAPLRFRDTQTLIGHYHEGKQNRAEIRIALRNPPRAPREEQWITLLKQRMERFVATGRDPATQKWGFICYRLTYKQTDAEWDAFLDKLYADLNKPGNGVWIEGFESIADKAGLMMYDGRDLDIPENDVEAAKRHFMKGEHVEPIMPALGCMWSQDFLVIDAQSYSSYMDAPTDEELRPPPPFGPCFGDRGGFVRLVDTVEYPPDMLEELSPGYKGDMKVLTSLVFQEVYPLLATFAARPTMLWPLARLHPREVYVGHTVDSQEAWWEFTRLDTAVPMQAMFADMRKKGMGREK</sequence>
<proteinExistence type="predicted"/>
<dbReference type="OrthoDB" id="3437405at2759"/>
<organism evidence="2 3">
    <name type="scientific">Paraphoma chrysanthemicola</name>
    <dbReference type="NCBI Taxonomy" id="798071"/>
    <lineage>
        <taxon>Eukaryota</taxon>
        <taxon>Fungi</taxon>
        <taxon>Dikarya</taxon>
        <taxon>Ascomycota</taxon>
        <taxon>Pezizomycotina</taxon>
        <taxon>Dothideomycetes</taxon>
        <taxon>Pleosporomycetidae</taxon>
        <taxon>Pleosporales</taxon>
        <taxon>Pleosporineae</taxon>
        <taxon>Phaeosphaeriaceae</taxon>
        <taxon>Paraphoma</taxon>
    </lineage>
</organism>
<evidence type="ECO:0000256" key="1">
    <source>
        <dbReference type="SAM" id="MobiDB-lite"/>
    </source>
</evidence>
<dbReference type="EMBL" id="JAGMVJ010000024">
    <property type="protein sequence ID" value="KAH7071634.1"/>
    <property type="molecule type" value="Genomic_DNA"/>
</dbReference>
<evidence type="ECO:0000313" key="3">
    <source>
        <dbReference type="Proteomes" id="UP000813461"/>
    </source>
</evidence>
<dbReference type="Proteomes" id="UP000813461">
    <property type="component" value="Unassembled WGS sequence"/>
</dbReference>
<feature type="region of interest" description="Disordered" evidence="1">
    <location>
        <begin position="38"/>
        <end position="63"/>
    </location>
</feature>
<protein>
    <submittedName>
        <fullName evidence="2">Uncharacterized protein</fullName>
    </submittedName>
</protein>
<gene>
    <name evidence="2" type="ORF">FB567DRAFT_633508</name>
</gene>
<accession>A0A8K0QWE9</accession>
<dbReference type="AlphaFoldDB" id="A0A8K0QWE9"/>
<comment type="caution">
    <text evidence="2">The sequence shown here is derived from an EMBL/GenBank/DDBJ whole genome shotgun (WGS) entry which is preliminary data.</text>
</comment>
<evidence type="ECO:0000313" key="2">
    <source>
        <dbReference type="EMBL" id="KAH7071634.1"/>
    </source>
</evidence>
<name>A0A8K0QWE9_9PLEO</name>
<keyword evidence="3" id="KW-1185">Reference proteome</keyword>